<dbReference type="Pfam" id="PF13545">
    <property type="entry name" value="HTH_Crp_2"/>
    <property type="match status" value="1"/>
</dbReference>
<feature type="domain" description="HTH crp-type" evidence="5">
    <location>
        <begin position="1"/>
        <end position="57"/>
    </location>
</feature>
<dbReference type="GO" id="GO:0030246">
    <property type="term" value="F:carbohydrate binding"/>
    <property type="evidence" value="ECO:0007669"/>
    <property type="project" value="InterPro"/>
</dbReference>
<comment type="similarity">
    <text evidence="1">Belongs to the SorC transcriptional regulatory family.</text>
</comment>
<keyword evidence="4" id="KW-0804">Transcription</keyword>
<comment type="caution">
    <text evidence="6">The sequence shown here is derived from an EMBL/GenBank/DDBJ whole genome shotgun (WGS) entry which is preliminary data.</text>
</comment>
<proteinExistence type="inferred from homology"/>
<name>A0A2N5N9F1_9BACL</name>
<evidence type="ECO:0000313" key="7">
    <source>
        <dbReference type="Proteomes" id="UP000234789"/>
    </source>
</evidence>
<dbReference type="GO" id="GO:0003677">
    <property type="term" value="F:DNA binding"/>
    <property type="evidence" value="ECO:0007669"/>
    <property type="project" value="UniProtKB-KW"/>
</dbReference>
<dbReference type="InterPro" id="IPR037171">
    <property type="entry name" value="NagB/RpiA_transferase-like"/>
</dbReference>
<dbReference type="SUPFAM" id="SSF100950">
    <property type="entry name" value="NagB/RpiA/CoA transferase-like"/>
    <property type="match status" value="1"/>
</dbReference>
<dbReference type="InterPro" id="IPR051054">
    <property type="entry name" value="SorC_transcr_regulators"/>
</dbReference>
<protein>
    <submittedName>
        <fullName evidence="6">Deoxyribonucleoside regulator DeoR (Transcriptional repressor)</fullName>
    </submittedName>
</protein>
<keyword evidence="2" id="KW-0805">Transcription regulation</keyword>
<reference evidence="6 7" key="1">
    <citation type="submission" date="2017-05" db="EMBL/GenBank/DDBJ databases">
        <title>Functional genome analysis of Paenibacillus pasadenensis strain R16: insights on endophytic life style and antifungal activity.</title>
        <authorList>
            <person name="Passera A."/>
            <person name="Marcolungo L."/>
            <person name="Casati P."/>
            <person name="Brasca M."/>
            <person name="Quaglino F."/>
            <person name="Delledonne M."/>
        </authorList>
    </citation>
    <scope>NUCLEOTIDE SEQUENCE [LARGE SCALE GENOMIC DNA]</scope>
    <source>
        <strain evidence="6 7">R16</strain>
    </source>
</reference>
<dbReference type="Gene3D" id="3.40.50.1360">
    <property type="match status" value="1"/>
</dbReference>
<dbReference type="AlphaFoldDB" id="A0A2N5N9F1"/>
<accession>A0A2N5N9F1</accession>
<evidence type="ECO:0000256" key="1">
    <source>
        <dbReference type="ARBA" id="ARBA00010466"/>
    </source>
</evidence>
<dbReference type="Proteomes" id="UP000234789">
    <property type="component" value="Unassembled WGS sequence"/>
</dbReference>
<dbReference type="Pfam" id="PF04198">
    <property type="entry name" value="Sugar-bind"/>
    <property type="match status" value="1"/>
</dbReference>
<evidence type="ECO:0000256" key="2">
    <source>
        <dbReference type="ARBA" id="ARBA00023015"/>
    </source>
</evidence>
<dbReference type="EMBL" id="NFEZ01000003">
    <property type="protein sequence ID" value="PLT46964.1"/>
    <property type="molecule type" value="Genomic_DNA"/>
</dbReference>
<dbReference type="GO" id="GO:0006355">
    <property type="term" value="P:regulation of DNA-templated transcription"/>
    <property type="evidence" value="ECO:0007669"/>
    <property type="project" value="InterPro"/>
</dbReference>
<dbReference type="InterPro" id="IPR036390">
    <property type="entry name" value="WH_DNA-bd_sf"/>
</dbReference>
<dbReference type="Gene3D" id="1.10.10.60">
    <property type="entry name" value="Homeodomain-like"/>
    <property type="match status" value="1"/>
</dbReference>
<gene>
    <name evidence="6" type="ORF">B8V81_1188</name>
</gene>
<dbReference type="PANTHER" id="PTHR34294">
    <property type="entry name" value="TRANSCRIPTIONAL REGULATOR-RELATED"/>
    <property type="match status" value="1"/>
</dbReference>
<dbReference type="InterPro" id="IPR007324">
    <property type="entry name" value="Sugar-bd_dom_put"/>
</dbReference>
<evidence type="ECO:0000313" key="6">
    <source>
        <dbReference type="EMBL" id="PLT46964.1"/>
    </source>
</evidence>
<dbReference type="PANTHER" id="PTHR34294:SF1">
    <property type="entry name" value="TRANSCRIPTIONAL REGULATOR LSRR"/>
    <property type="match status" value="1"/>
</dbReference>
<sequence length="318" mass="34926">MSEKLEKIVEAARLYYQMDFSQQDIAKKLGVSRPTVSRFLQQAKADGIVQITIHDPLENNDLVCRQLEKRFGLNRAIVVSTPSHEDAVVKKYIGEAAAAHLYETVAEGDTIAVTWGSTLYEVAQRLPLKSVRDVKVVQLNGGLSYSETNTFASEIVHLFAGAFNTSPHLLPLPAIVDQPLVKRAIEADRHIAKILEMGRQANIAVFTVGVPTADSLLVRANYLSAEELDIVHQAGKGDICSRFIDIDGNICLSELDDRTIGIRLEELRRKEHSVLVAGGIDKADAVFAAVKGGYPNTIVTDAFTARHLLERDQARVTA</sequence>
<evidence type="ECO:0000256" key="4">
    <source>
        <dbReference type="ARBA" id="ARBA00023163"/>
    </source>
</evidence>
<dbReference type="SUPFAM" id="SSF46785">
    <property type="entry name" value="Winged helix' DNA-binding domain"/>
    <property type="match status" value="1"/>
</dbReference>
<evidence type="ECO:0000256" key="3">
    <source>
        <dbReference type="ARBA" id="ARBA00023125"/>
    </source>
</evidence>
<dbReference type="PROSITE" id="PS51063">
    <property type="entry name" value="HTH_CRP_2"/>
    <property type="match status" value="1"/>
</dbReference>
<dbReference type="RefSeq" id="WP_028597477.1">
    <property type="nucleotide sequence ID" value="NZ_BIMM01000011.1"/>
</dbReference>
<dbReference type="OrthoDB" id="58802at2"/>
<organism evidence="6 7">
    <name type="scientific">Paenibacillus pasadenensis</name>
    <dbReference type="NCBI Taxonomy" id="217090"/>
    <lineage>
        <taxon>Bacteria</taxon>
        <taxon>Bacillati</taxon>
        <taxon>Bacillota</taxon>
        <taxon>Bacilli</taxon>
        <taxon>Bacillales</taxon>
        <taxon>Paenibacillaceae</taxon>
        <taxon>Paenibacillus</taxon>
    </lineage>
</organism>
<dbReference type="InterPro" id="IPR012318">
    <property type="entry name" value="HTH_CRP"/>
</dbReference>
<keyword evidence="3" id="KW-0238">DNA-binding</keyword>
<evidence type="ECO:0000259" key="5">
    <source>
        <dbReference type="PROSITE" id="PS51063"/>
    </source>
</evidence>
<keyword evidence="7" id="KW-1185">Reference proteome</keyword>